<dbReference type="Pfam" id="PF13649">
    <property type="entry name" value="Methyltransf_25"/>
    <property type="match status" value="1"/>
</dbReference>
<dbReference type="GO" id="GO:0035242">
    <property type="term" value="F:protein-arginine omega-N asymmetric methyltransferase activity"/>
    <property type="evidence" value="ECO:0007669"/>
    <property type="project" value="UniProtKB-EC"/>
</dbReference>
<keyword evidence="4 12" id="KW-0489">Methyltransferase</keyword>
<feature type="compositionally biased region" description="Acidic residues" evidence="13">
    <location>
        <begin position="26"/>
        <end position="39"/>
    </location>
</feature>
<evidence type="ECO:0000256" key="10">
    <source>
        <dbReference type="ARBA" id="ARBA00047384"/>
    </source>
</evidence>
<dbReference type="Pfam" id="PF22528">
    <property type="entry name" value="PRMT_C"/>
    <property type="match status" value="2"/>
</dbReference>
<keyword evidence="8" id="KW-0863">Zinc-finger</keyword>
<keyword evidence="6 12" id="KW-0949">S-adenosyl-L-methionine</keyword>
<dbReference type="EMBL" id="NHTK01006117">
    <property type="protein sequence ID" value="PPQ63588.1"/>
    <property type="molecule type" value="Genomic_DNA"/>
</dbReference>
<keyword evidence="5 12" id="KW-0808">Transferase</keyword>
<dbReference type="PROSITE" id="PS51678">
    <property type="entry name" value="SAM_MT_PRMT"/>
    <property type="match status" value="1"/>
</dbReference>
<dbReference type="EC" id="2.1.1.319" evidence="2"/>
<evidence type="ECO:0000259" key="14">
    <source>
        <dbReference type="Pfam" id="PF13649"/>
    </source>
</evidence>
<evidence type="ECO:0000313" key="18">
    <source>
        <dbReference type="Proteomes" id="UP000284842"/>
    </source>
</evidence>
<feature type="region of interest" description="Disordered" evidence="13">
    <location>
        <begin position="151"/>
        <end position="170"/>
    </location>
</feature>
<keyword evidence="9" id="KW-0862">Zinc</keyword>
<dbReference type="GO" id="GO:0042054">
    <property type="term" value="F:histone methyltransferase activity"/>
    <property type="evidence" value="ECO:0007669"/>
    <property type="project" value="TreeGrafter"/>
</dbReference>
<dbReference type="GO" id="GO:0005634">
    <property type="term" value="C:nucleus"/>
    <property type="evidence" value="ECO:0007669"/>
    <property type="project" value="TreeGrafter"/>
</dbReference>
<dbReference type="GO" id="GO:0008270">
    <property type="term" value="F:zinc ion binding"/>
    <property type="evidence" value="ECO:0007669"/>
    <property type="project" value="UniProtKB-KW"/>
</dbReference>
<dbReference type="Gene3D" id="2.70.160.11">
    <property type="entry name" value="Hnrnp arginine n-methyltransferase1"/>
    <property type="match status" value="1"/>
</dbReference>
<feature type="domain" description="Protein arginine N-methyltransferase 3-like C2H2 zinc finger" evidence="15">
    <location>
        <begin position="79"/>
        <end position="124"/>
    </location>
</feature>
<feature type="compositionally biased region" description="Acidic residues" evidence="13">
    <location>
        <begin position="152"/>
        <end position="166"/>
    </location>
</feature>
<dbReference type="PANTHER" id="PTHR11006:SF53">
    <property type="entry name" value="PROTEIN ARGININE N-METHYLTRANSFERASE 3"/>
    <property type="match status" value="1"/>
</dbReference>
<dbReference type="CDD" id="cd02440">
    <property type="entry name" value="AdoMet_MTases"/>
    <property type="match status" value="1"/>
</dbReference>
<comment type="subcellular location">
    <subcellularLocation>
        <location evidence="1">Cytoplasm</location>
        <location evidence="1">Cytosol</location>
    </subcellularLocation>
</comment>
<dbReference type="InterPro" id="IPR029063">
    <property type="entry name" value="SAM-dependent_MTases_sf"/>
</dbReference>
<evidence type="ECO:0000256" key="13">
    <source>
        <dbReference type="SAM" id="MobiDB-lite"/>
    </source>
</evidence>
<dbReference type="Proteomes" id="UP000284842">
    <property type="component" value="Unassembled WGS sequence"/>
</dbReference>
<evidence type="ECO:0000256" key="11">
    <source>
        <dbReference type="ARBA" id="ARBA00049303"/>
    </source>
</evidence>
<dbReference type="Pfam" id="PF21137">
    <property type="entry name" value="ANM3_C2H2_Zf"/>
    <property type="match status" value="1"/>
</dbReference>
<dbReference type="PANTHER" id="PTHR11006">
    <property type="entry name" value="PROTEIN ARGININE N-METHYLTRANSFERASE"/>
    <property type="match status" value="1"/>
</dbReference>
<evidence type="ECO:0000256" key="8">
    <source>
        <dbReference type="ARBA" id="ARBA00022771"/>
    </source>
</evidence>
<gene>
    <name evidence="17" type="ORF">CVT24_004448</name>
</gene>
<feature type="region of interest" description="Disordered" evidence="13">
    <location>
        <begin position="1"/>
        <end position="42"/>
    </location>
</feature>
<evidence type="ECO:0000256" key="5">
    <source>
        <dbReference type="ARBA" id="ARBA00022679"/>
    </source>
</evidence>
<reference evidence="17 18" key="1">
    <citation type="journal article" date="2018" name="Evol. Lett.">
        <title>Horizontal gene cluster transfer increased hallucinogenic mushroom diversity.</title>
        <authorList>
            <person name="Reynolds H.T."/>
            <person name="Vijayakumar V."/>
            <person name="Gluck-Thaler E."/>
            <person name="Korotkin H.B."/>
            <person name="Matheny P.B."/>
            <person name="Slot J.C."/>
        </authorList>
    </citation>
    <scope>NUCLEOTIDE SEQUENCE [LARGE SCALE GENOMIC DNA]</scope>
    <source>
        <strain evidence="17 18">2629</strain>
    </source>
</reference>
<comment type="caution">
    <text evidence="17">The sequence shown here is derived from an EMBL/GenBank/DDBJ whole genome shotgun (WGS) entry which is preliminary data.</text>
</comment>
<evidence type="ECO:0000256" key="2">
    <source>
        <dbReference type="ARBA" id="ARBA00011925"/>
    </source>
</evidence>
<evidence type="ECO:0000256" key="12">
    <source>
        <dbReference type="PROSITE-ProRule" id="PRU01015"/>
    </source>
</evidence>
<dbReference type="SUPFAM" id="SSF53335">
    <property type="entry name" value="S-adenosyl-L-methionine-dependent methyltransferases"/>
    <property type="match status" value="1"/>
</dbReference>
<dbReference type="InterPro" id="IPR055135">
    <property type="entry name" value="PRMT_dom"/>
</dbReference>
<dbReference type="AlphaFoldDB" id="A0A409V9Y4"/>
<dbReference type="InParanoid" id="A0A409V9Y4"/>
<evidence type="ECO:0000256" key="9">
    <source>
        <dbReference type="ARBA" id="ARBA00022833"/>
    </source>
</evidence>
<accession>A0A409V9Y4</accession>
<evidence type="ECO:0000259" key="16">
    <source>
        <dbReference type="Pfam" id="PF22528"/>
    </source>
</evidence>
<keyword evidence="7" id="KW-0479">Metal-binding</keyword>
<dbReference type="FunCoup" id="A0A409V9Y4">
    <property type="interactions" value="142"/>
</dbReference>
<protein>
    <recommendedName>
        <fullName evidence="2">type I protein arginine methyltransferase</fullName>
        <ecNumber evidence="2">2.1.1.319</ecNumber>
    </recommendedName>
</protein>
<keyword evidence="3" id="KW-0963">Cytoplasm</keyword>
<dbReference type="STRING" id="181874.A0A409V9Y4"/>
<feature type="region of interest" description="Disordered" evidence="13">
    <location>
        <begin position="500"/>
        <end position="523"/>
    </location>
</feature>
<evidence type="ECO:0000256" key="7">
    <source>
        <dbReference type="ARBA" id="ARBA00022723"/>
    </source>
</evidence>
<dbReference type="InterPro" id="IPR049482">
    <property type="entry name" value="ANM3-like_C2H2_Zf"/>
</dbReference>
<proteinExistence type="predicted"/>
<evidence type="ECO:0000256" key="3">
    <source>
        <dbReference type="ARBA" id="ARBA00022490"/>
    </source>
</evidence>
<dbReference type="GO" id="GO:0005829">
    <property type="term" value="C:cytosol"/>
    <property type="evidence" value="ECO:0007669"/>
    <property type="project" value="UniProtKB-SubCell"/>
</dbReference>
<sequence>MSIRLPPPTETTDPISEPETVSVSSESEDEEDQTWDDWVSDSNTRQETKSLFEDKVLPSVEEALAYDNKTYGFDINETCKKLVLDFHGRVRLVNFIRRNLLKPEEALKISGSEPWFASDEYLLPVIENDPLLRTIEISSLQSYITYQSTESASDDWSDSEDEETTDADPSQKIKALEKKLALAQQSLADYRALVTEKLDLTRAINEVKESSQEAGPSRDDDTHYFDSYAQNDIHAIMIQDKVRTSTYANFILNNPHLFRDAVVLDVGCGTGILSLFAARAGAKRVFAVDASDIAEKAEKIIKANGADNVITVIRGKVEKITLPEGFDKVDIIISEWMGYALLYESMLDSVLHARDRFLKPEGVMAPSQCKMMLGLCDASEIFKERIGFWDDVYGFDMSAMAENLYDEAIIDVVGPEALLSRPGTVKDLLLSDITSSQLDFTSPFTLISTAQKRTKVNSLILYFDTFFSSTGHPISPATQVQLVKEGEPVLAELWPVGGKPAHKRRQSMGRDKETVTSFSTGPESIPTHWKQTIFMLREPINVTEGSIVTGTFHCKKSQDNSRELDVEIHYSVKQDEDTPPSDTFVQMYKVR</sequence>
<comment type="catalytic activity">
    <reaction evidence="11">
        <text>L-arginyl-[protein] + S-adenosyl-L-methionine = N(omega)-methyl-L-arginyl-[protein] + S-adenosyl-L-homocysteine + H(+)</text>
        <dbReference type="Rhea" id="RHEA:48100"/>
        <dbReference type="Rhea" id="RHEA-COMP:10532"/>
        <dbReference type="Rhea" id="RHEA-COMP:11990"/>
        <dbReference type="ChEBI" id="CHEBI:15378"/>
        <dbReference type="ChEBI" id="CHEBI:29965"/>
        <dbReference type="ChEBI" id="CHEBI:57856"/>
        <dbReference type="ChEBI" id="CHEBI:59789"/>
        <dbReference type="ChEBI" id="CHEBI:65280"/>
    </reaction>
    <physiologicalReaction direction="left-to-right" evidence="11">
        <dbReference type="Rhea" id="RHEA:48101"/>
    </physiologicalReaction>
</comment>
<dbReference type="GO" id="GO:0032259">
    <property type="term" value="P:methylation"/>
    <property type="evidence" value="ECO:0007669"/>
    <property type="project" value="UniProtKB-KW"/>
</dbReference>
<evidence type="ECO:0000313" key="17">
    <source>
        <dbReference type="EMBL" id="PPQ63588.1"/>
    </source>
</evidence>
<organism evidence="17 18">
    <name type="scientific">Panaeolus cyanescens</name>
    <dbReference type="NCBI Taxonomy" id="181874"/>
    <lineage>
        <taxon>Eukaryota</taxon>
        <taxon>Fungi</taxon>
        <taxon>Dikarya</taxon>
        <taxon>Basidiomycota</taxon>
        <taxon>Agaricomycotina</taxon>
        <taxon>Agaricomycetes</taxon>
        <taxon>Agaricomycetidae</taxon>
        <taxon>Agaricales</taxon>
        <taxon>Agaricineae</taxon>
        <taxon>Galeropsidaceae</taxon>
        <taxon>Panaeolus</taxon>
    </lineage>
</organism>
<dbReference type="SUPFAM" id="SSF57667">
    <property type="entry name" value="beta-beta-alpha zinc fingers"/>
    <property type="match status" value="1"/>
</dbReference>
<dbReference type="Gene3D" id="3.40.50.150">
    <property type="entry name" value="Vaccinia Virus protein VP39"/>
    <property type="match status" value="1"/>
</dbReference>
<feature type="domain" description="Methyltransferase" evidence="14">
    <location>
        <begin position="263"/>
        <end position="362"/>
    </location>
</feature>
<evidence type="ECO:0000256" key="6">
    <source>
        <dbReference type="ARBA" id="ARBA00022691"/>
    </source>
</evidence>
<evidence type="ECO:0000259" key="15">
    <source>
        <dbReference type="Pfam" id="PF21137"/>
    </source>
</evidence>
<feature type="domain" description="Protein arginine N-methyltransferase" evidence="16">
    <location>
        <begin position="380"/>
        <end position="475"/>
    </location>
</feature>
<dbReference type="InterPro" id="IPR025799">
    <property type="entry name" value="Arg_MeTrfase"/>
</dbReference>
<dbReference type="FunFam" id="3.40.50.150:FF:000003">
    <property type="entry name" value="Blast:Protein arginine N-methyltransferase 1"/>
    <property type="match status" value="1"/>
</dbReference>
<feature type="domain" description="Protein arginine N-methyltransferase" evidence="16">
    <location>
        <begin position="514"/>
        <end position="574"/>
    </location>
</feature>
<dbReference type="OrthoDB" id="7848332at2759"/>
<name>A0A409V9Y4_9AGAR</name>
<keyword evidence="18" id="KW-1185">Reference proteome</keyword>
<evidence type="ECO:0000256" key="1">
    <source>
        <dbReference type="ARBA" id="ARBA00004514"/>
    </source>
</evidence>
<dbReference type="InterPro" id="IPR041698">
    <property type="entry name" value="Methyltransf_25"/>
</dbReference>
<evidence type="ECO:0000256" key="4">
    <source>
        <dbReference type="ARBA" id="ARBA00022603"/>
    </source>
</evidence>
<comment type="catalytic activity">
    <reaction evidence="10">
        <text>L-arginyl-[protein] + 2 S-adenosyl-L-methionine = N(omega),N(omega)-dimethyl-L-arginyl-[protein] + 2 S-adenosyl-L-homocysteine + 2 H(+)</text>
        <dbReference type="Rhea" id="RHEA:48096"/>
        <dbReference type="Rhea" id="RHEA-COMP:10532"/>
        <dbReference type="Rhea" id="RHEA-COMP:11991"/>
        <dbReference type="ChEBI" id="CHEBI:15378"/>
        <dbReference type="ChEBI" id="CHEBI:29965"/>
        <dbReference type="ChEBI" id="CHEBI:57856"/>
        <dbReference type="ChEBI" id="CHEBI:59789"/>
        <dbReference type="ChEBI" id="CHEBI:61897"/>
        <dbReference type="EC" id="2.1.1.319"/>
    </reaction>
    <physiologicalReaction direction="left-to-right" evidence="10">
        <dbReference type="Rhea" id="RHEA:48097"/>
    </physiologicalReaction>
</comment>
<dbReference type="InterPro" id="IPR036236">
    <property type="entry name" value="Znf_C2H2_sf"/>
</dbReference>